<dbReference type="InterPro" id="IPR001031">
    <property type="entry name" value="Thioesterase"/>
</dbReference>
<dbReference type="InterPro" id="IPR000873">
    <property type="entry name" value="AMP-dep_synth/lig_dom"/>
</dbReference>
<dbReference type="InterPro" id="IPR006162">
    <property type="entry name" value="Ppantetheine_attach_site"/>
</dbReference>
<dbReference type="InterPro" id="IPR023213">
    <property type="entry name" value="CAT-like_dom_sf"/>
</dbReference>
<dbReference type="Proteomes" id="UP001596166">
    <property type="component" value="Unassembled WGS sequence"/>
</dbReference>
<dbReference type="SMART" id="SM00824">
    <property type="entry name" value="PKS_TE"/>
    <property type="match status" value="1"/>
</dbReference>
<accession>A0ABW0GG98</accession>
<dbReference type="SMART" id="SM00823">
    <property type="entry name" value="PKS_PP"/>
    <property type="match status" value="1"/>
</dbReference>
<dbReference type="PROSITE" id="PS00012">
    <property type="entry name" value="PHOSPHOPANTETHEINE"/>
    <property type="match status" value="1"/>
</dbReference>
<dbReference type="PANTHER" id="PTHR45527:SF1">
    <property type="entry name" value="FATTY ACID SYNTHASE"/>
    <property type="match status" value="1"/>
</dbReference>
<dbReference type="SUPFAM" id="SSF53474">
    <property type="entry name" value="alpha/beta-Hydrolases"/>
    <property type="match status" value="1"/>
</dbReference>
<dbReference type="InterPro" id="IPR045851">
    <property type="entry name" value="AMP-bd_C_sf"/>
</dbReference>
<dbReference type="Pfam" id="PF00668">
    <property type="entry name" value="Condensation"/>
    <property type="match status" value="1"/>
</dbReference>
<evidence type="ECO:0000313" key="6">
    <source>
        <dbReference type="Proteomes" id="UP001596166"/>
    </source>
</evidence>
<dbReference type="Pfam" id="PF00975">
    <property type="entry name" value="Thioesterase"/>
    <property type="match status" value="1"/>
</dbReference>
<dbReference type="InterPro" id="IPR042099">
    <property type="entry name" value="ANL_N_sf"/>
</dbReference>
<dbReference type="Gene3D" id="3.30.559.10">
    <property type="entry name" value="Chloramphenicol acetyltransferase-like domain"/>
    <property type="match status" value="1"/>
</dbReference>
<evidence type="ECO:0000256" key="2">
    <source>
        <dbReference type="ARBA" id="ARBA00022450"/>
    </source>
</evidence>
<dbReference type="Gene3D" id="3.30.559.30">
    <property type="entry name" value="Nonribosomal peptide synthetase, condensation domain"/>
    <property type="match status" value="1"/>
</dbReference>
<dbReference type="Gene3D" id="3.40.50.12780">
    <property type="entry name" value="N-terminal domain of ligase-like"/>
    <property type="match status" value="1"/>
</dbReference>
<dbReference type="InterPro" id="IPR010071">
    <property type="entry name" value="AA_adenyl_dom"/>
</dbReference>
<evidence type="ECO:0000313" key="5">
    <source>
        <dbReference type="EMBL" id="MFC5359248.1"/>
    </source>
</evidence>
<gene>
    <name evidence="5" type="ORF">ACFPMG_30055</name>
</gene>
<dbReference type="NCBIfam" id="TIGR01733">
    <property type="entry name" value="AA-adenyl-dom"/>
    <property type="match status" value="1"/>
</dbReference>
<dbReference type="InterPro" id="IPR020802">
    <property type="entry name" value="TesA-like"/>
</dbReference>
<comment type="caution">
    <text evidence="5">The sequence shown here is derived from an EMBL/GenBank/DDBJ whole genome shotgun (WGS) entry which is preliminary data.</text>
</comment>
<dbReference type="InterPro" id="IPR009081">
    <property type="entry name" value="PP-bd_ACP"/>
</dbReference>
<evidence type="ECO:0000256" key="3">
    <source>
        <dbReference type="ARBA" id="ARBA00022553"/>
    </source>
</evidence>
<sequence>MRMIINNRYAPGMTVMPSDCIGVALPLSKGQEGVWFSDNLYDSGTAYTTSQCVELRGPLCCRTLHRSILRAVNECGPLHVRFLADDCRPLQQSIDPISEPVSFIDLRSDSAPDKTAWDYMRRMNKEINLVSNDLYRIAVIILGDDHALWFMSVHHIVFDAHCYGLFQSRVSQHYASLRNGTPLTASWFGTVVEMIEEEQRYTQSGEGETDRRFWKAYLRDSGSPTTLAGRWARGGAASRQAKLSLPPNLYRGLERIGRRTGSLVPEVLVAAIGCYLARMTDSETATLGFPMMGRPRGQAIRIPVTRVNVLPLHLAPGADASFMDWLQATSQGIRTIARHQRYRCEDLVRELKTMRDGRPLFGPLVNILPPFPSGLFPGCVATVHHLAQGPVDDLRLTIETGTGGDSCRLTLDTNPVLYTPAQTRAHADRLGAWLDTLIARPDEPVATLPLATAAECAVVNGWNATSHPVDPTDLATLFERQVALTPSRTAVIADGVQLDYRTLDARARRLAVLIGERMHGDEAVVAVALPRSVDLEVALLAVHKASAAYMPIADEHPPARIERMLGLAESRLVITQASDAHRFPEGVDLLFVDRLPEFAHPGETPRTFQPRSPNRAAYVIFTSGSTGEPKGVVVEHDAVVNRLLWMQDRYPLTAADRVLQKTPAHFDVSVWEFFWPVIVGATLVMARPEGHHDPDYLCDVIEREAITTMHFVPSMLAVFLDSVRTRPRREFGSIRRVFSSGEALSRQHHDLFFETLDAELHNLYGPTEAAIDVTAWRCRKGEGRAAVPIGHPIWNTAIHILNAHGQTAPIGTVGELFISGRGLARGYVGRADLTGERFPIMANDTRMYRTGDLASWSDDGVLHYHGRTDFQVKLRGLRIELDEIVETIRQCPGVQAAAAAVHDEHLIGYAVIQTEGHPSDDIVARIKARCREWLPSYMVPAQIVLLPGLPLTSTGKLDRKALPKPIATSSSDQGETRTLHEQWLCELFAEVLGVESVGPQDNFFDLGGHSLSAVRLARRVKDVIGWDTSIATVFAAPTPARLASTNGAQLVQDVLDPILILRGAAPGGNPAPPLFCVHPAGGIAWCYSGLSRFLKTRCAIIGLQARGLRPGAPPMSSMVDIARDYVEQIRRHQPKGPYCLLGWSVGGMIAHTMAALLEQAGESVQLLALLDAFPSDLWRDNAPPDETDPEQAALAALLYIAGLAPPYRDGIPSLTLPAGVSLERSCVIDQLRAEGNALGSLDDKTLDRLVDVVINSRRLVRTTEHHRFGGNMLFFTAARPRAESWLRIDSWKAHVGGTIRNVDVDSDHPSLVRPPAMRVIAQEIDFYLAEQGR</sequence>
<dbReference type="InterPro" id="IPR020806">
    <property type="entry name" value="PKS_PP-bd"/>
</dbReference>
<dbReference type="InterPro" id="IPR036736">
    <property type="entry name" value="ACP-like_sf"/>
</dbReference>
<keyword evidence="6" id="KW-1185">Reference proteome</keyword>
<evidence type="ECO:0000256" key="1">
    <source>
        <dbReference type="ARBA" id="ARBA00001957"/>
    </source>
</evidence>
<dbReference type="SUPFAM" id="SSF52777">
    <property type="entry name" value="CoA-dependent acyltransferases"/>
    <property type="match status" value="2"/>
</dbReference>
<dbReference type="InterPro" id="IPR025110">
    <property type="entry name" value="AMP-bd_C"/>
</dbReference>
<dbReference type="PANTHER" id="PTHR45527">
    <property type="entry name" value="NONRIBOSOMAL PEPTIDE SYNTHETASE"/>
    <property type="match status" value="1"/>
</dbReference>
<name>A0ABW0GG98_9PROT</name>
<reference evidence="6" key="1">
    <citation type="journal article" date="2019" name="Int. J. Syst. Evol. Microbiol.">
        <title>The Global Catalogue of Microorganisms (GCM) 10K type strain sequencing project: providing services to taxonomists for standard genome sequencing and annotation.</title>
        <authorList>
            <consortium name="The Broad Institute Genomics Platform"/>
            <consortium name="The Broad Institute Genome Sequencing Center for Infectious Disease"/>
            <person name="Wu L."/>
            <person name="Ma J."/>
        </authorList>
    </citation>
    <scope>NUCLEOTIDE SEQUENCE [LARGE SCALE GENOMIC DNA]</scope>
    <source>
        <strain evidence="6">CCUG 58760</strain>
    </source>
</reference>
<protein>
    <submittedName>
        <fullName evidence="5">Amino acid adenylation domain-containing protein</fullName>
    </submittedName>
</protein>
<dbReference type="Gene3D" id="3.40.50.1820">
    <property type="entry name" value="alpha/beta hydrolase"/>
    <property type="match status" value="1"/>
</dbReference>
<dbReference type="Gene3D" id="3.30.300.30">
    <property type="match status" value="1"/>
</dbReference>
<dbReference type="InterPro" id="IPR001242">
    <property type="entry name" value="Condensation_dom"/>
</dbReference>
<proteinExistence type="predicted"/>
<dbReference type="CDD" id="cd17646">
    <property type="entry name" value="A_NRPS_AB3403-like"/>
    <property type="match status" value="1"/>
</dbReference>
<dbReference type="Pfam" id="PF00550">
    <property type="entry name" value="PP-binding"/>
    <property type="match status" value="1"/>
</dbReference>
<feature type="domain" description="Carrier" evidence="4">
    <location>
        <begin position="975"/>
        <end position="1050"/>
    </location>
</feature>
<evidence type="ECO:0000259" key="4">
    <source>
        <dbReference type="PROSITE" id="PS50075"/>
    </source>
</evidence>
<dbReference type="SUPFAM" id="SSF56801">
    <property type="entry name" value="Acetyl-CoA synthetase-like"/>
    <property type="match status" value="1"/>
</dbReference>
<dbReference type="Pfam" id="PF00501">
    <property type="entry name" value="AMP-binding"/>
    <property type="match status" value="1"/>
</dbReference>
<dbReference type="InterPro" id="IPR020845">
    <property type="entry name" value="AMP-binding_CS"/>
</dbReference>
<dbReference type="InterPro" id="IPR029058">
    <property type="entry name" value="AB_hydrolase_fold"/>
</dbReference>
<keyword evidence="3" id="KW-0597">Phosphoprotein</keyword>
<organism evidence="5 6">
    <name type="scientific">Azospirillum himalayense</name>
    <dbReference type="NCBI Taxonomy" id="654847"/>
    <lineage>
        <taxon>Bacteria</taxon>
        <taxon>Pseudomonadati</taxon>
        <taxon>Pseudomonadota</taxon>
        <taxon>Alphaproteobacteria</taxon>
        <taxon>Rhodospirillales</taxon>
        <taxon>Azospirillaceae</taxon>
        <taxon>Azospirillum</taxon>
    </lineage>
</organism>
<keyword evidence="2" id="KW-0596">Phosphopantetheine</keyword>
<dbReference type="RefSeq" id="WP_376999120.1">
    <property type="nucleotide sequence ID" value="NZ_JBHSLC010000111.1"/>
</dbReference>
<comment type="cofactor">
    <cofactor evidence="1">
        <name>pantetheine 4'-phosphate</name>
        <dbReference type="ChEBI" id="CHEBI:47942"/>
    </cofactor>
</comment>
<dbReference type="SUPFAM" id="SSF47336">
    <property type="entry name" value="ACP-like"/>
    <property type="match status" value="1"/>
</dbReference>
<dbReference type="EMBL" id="JBHSLC010000111">
    <property type="protein sequence ID" value="MFC5359248.1"/>
    <property type="molecule type" value="Genomic_DNA"/>
</dbReference>
<dbReference type="PROSITE" id="PS50075">
    <property type="entry name" value="CARRIER"/>
    <property type="match status" value="1"/>
</dbReference>
<dbReference type="Pfam" id="PF13193">
    <property type="entry name" value="AMP-binding_C"/>
    <property type="match status" value="1"/>
</dbReference>
<dbReference type="PROSITE" id="PS00455">
    <property type="entry name" value="AMP_BINDING"/>
    <property type="match status" value="1"/>
</dbReference>